<dbReference type="Pfam" id="PF08241">
    <property type="entry name" value="Methyltransf_11"/>
    <property type="match status" value="1"/>
</dbReference>
<dbReference type="PANTHER" id="PTHR42912:SF80">
    <property type="entry name" value="METHYLTRANSFERASE DOMAIN-CONTAINING PROTEIN"/>
    <property type="match status" value="1"/>
</dbReference>
<gene>
    <name evidence="2" type="ORF">BBF96_05185</name>
</gene>
<proteinExistence type="predicted"/>
<evidence type="ECO:0000313" key="2">
    <source>
        <dbReference type="EMBL" id="AZR72836.1"/>
    </source>
</evidence>
<dbReference type="OrthoDB" id="9777497at2"/>
<dbReference type="Gene3D" id="3.40.50.150">
    <property type="entry name" value="Vaccinia Virus protein VP39"/>
    <property type="match status" value="1"/>
</dbReference>
<dbReference type="CDD" id="cd02440">
    <property type="entry name" value="AdoMet_MTases"/>
    <property type="match status" value="1"/>
</dbReference>
<sequence length="430" mass="49925">MPEICTHIYFARLVLDKVKIPYDLHYFIQGTVAPDSFIYENPEIFHKYHFVNNDLEFDLEFFLRTVGEYCKTSDSYLKSFIDGYYTHLWLDDYVRKNADKLEIINLGNMARLKLKDLFKINIRWYDFNDISSLLEGIVEKPIIALSLPGLEFISFDAIKHLLQQQVEVLKETLNVSTELVVIPRDKYNRFMSDAADKLAGFLNCVSKENLIDKVKALALAKIKEIEKLPDIAKDSNEKDLKKYKYPFERDLESYKRKLPDLERALIKANKVLEIGAGKGIAASQIKELYGCDIYATGITEIENFPVPFTIAVASNLPFSDETFDLVISVQAISWEADQIKALKEVIRVLKPGGMALLFLTTFSYSMEHRWGKSFWIEAEIDPQDYKKYEFSPDIKINGCKIETFEVPMKHPFKEHKFAYYVKITKEDRNI</sequence>
<dbReference type="KEGG" id="aft:BBF96_05185"/>
<dbReference type="PANTHER" id="PTHR42912">
    <property type="entry name" value="METHYLTRANSFERASE"/>
    <property type="match status" value="1"/>
</dbReference>
<dbReference type="InterPro" id="IPR029063">
    <property type="entry name" value="SAM-dependent_MTases_sf"/>
</dbReference>
<keyword evidence="3" id="KW-1185">Reference proteome</keyword>
<name>A0A3Q9HPU0_9FIRM</name>
<dbReference type="AlphaFoldDB" id="A0A3Q9HPU0"/>
<organism evidence="2 3">
    <name type="scientific">Anoxybacter fermentans</name>
    <dbReference type="NCBI Taxonomy" id="1323375"/>
    <lineage>
        <taxon>Bacteria</taxon>
        <taxon>Bacillati</taxon>
        <taxon>Bacillota</taxon>
        <taxon>Clostridia</taxon>
        <taxon>Halanaerobiales</taxon>
        <taxon>Anoxybacter</taxon>
    </lineage>
</organism>
<dbReference type="InterPro" id="IPR013216">
    <property type="entry name" value="Methyltransf_11"/>
</dbReference>
<evidence type="ECO:0000313" key="3">
    <source>
        <dbReference type="Proteomes" id="UP000267250"/>
    </source>
</evidence>
<dbReference type="SUPFAM" id="SSF53335">
    <property type="entry name" value="S-adenosyl-L-methionine-dependent methyltransferases"/>
    <property type="match status" value="1"/>
</dbReference>
<dbReference type="EMBL" id="CP016379">
    <property type="protein sequence ID" value="AZR72836.1"/>
    <property type="molecule type" value="Genomic_DNA"/>
</dbReference>
<dbReference type="RefSeq" id="WP_127016169.1">
    <property type="nucleotide sequence ID" value="NZ_CP016379.1"/>
</dbReference>
<feature type="domain" description="Methyltransferase type 11" evidence="1">
    <location>
        <begin position="272"/>
        <end position="356"/>
    </location>
</feature>
<evidence type="ECO:0000259" key="1">
    <source>
        <dbReference type="Pfam" id="PF08241"/>
    </source>
</evidence>
<accession>A0A3Q9HPU0</accession>
<dbReference type="InterPro" id="IPR050508">
    <property type="entry name" value="Methyltransf_Superfamily"/>
</dbReference>
<dbReference type="Proteomes" id="UP000267250">
    <property type="component" value="Chromosome"/>
</dbReference>
<reference evidence="2 3" key="1">
    <citation type="submission" date="2016-07" db="EMBL/GenBank/DDBJ databases">
        <title>Genome and transcriptome analysis of iron-reducing fermentative bacteria Anoxybacter fermentans.</title>
        <authorList>
            <person name="Zeng X."/>
            <person name="Shao Z."/>
        </authorList>
    </citation>
    <scope>NUCLEOTIDE SEQUENCE [LARGE SCALE GENOMIC DNA]</scope>
    <source>
        <strain evidence="2 3">DY22613</strain>
    </source>
</reference>
<protein>
    <recommendedName>
        <fullName evidence="1">Methyltransferase type 11 domain-containing protein</fullName>
    </recommendedName>
</protein>
<dbReference type="GO" id="GO:0008757">
    <property type="term" value="F:S-adenosylmethionine-dependent methyltransferase activity"/>
    <property type="evidence" value="ECO:0007669"/>
    <property type="project" value="InterPro"/>
</dbReference>